<evidence type="ECO:0000256" key="1">
    <source>
        <dbReference type="SAM" id="MobiDB-lite"/>
    </source>
</evidence>
<dbReference type="Proteomes" id="UP000000763">
    <property type="component" value="Chromosome 2"/>
</dbReference>
<reference evidence="3" key="1">
    <citation type="journal article" date="2005" name="Nature">
        <title>The map-based sequence of the rice genome.</title>
        <authorList>
            <consortium name="International rice genome sequencing project (IRGSP)"/>
            <person name="Matsumoto T."/>
            <person name="Wu J."/>
            <person name="Kanamori H."/>
            <person name="Katayose Y."/>
            <person name="Fujisawa M."/>
            <person name="Namiki N."/>
            <person name="Mizuno H."/>
            <person name="Yamamoto K."/>
            <person name="Antonio B.A."/>
            <person name="Baba T."/>
            <person name="Sakata K."/>
            <person name="Nagamura Y."/>
            <person name="Aoki H."/>
            <person name="Arikawa K."/>
            <person name="Arita K."/>
            <person name="Bito T."/>
            <person name="Chiden Y."/>
            <person name="Fujitsuka N."/>
            <person name="Fukunaka R."/>
            <person name="Hamada M."/>
            <person name="Harada C."/>
            <person name="Hayashi A."/>
            <person name="Hijishita S."/>
            <person name="Honda M."/>
            <person name="Hosokawa S."/>
            <person name="Ichikawa Y."/>
            <person name="Idonuma A."/>
            <person name="Iijima M."/>
            <person name="Ikeda M."/>
            <person name="Ikeno M."/>
            <person name="Ito K."/>
            <person name="Ito S."/>
            <person name="Ito T."/>
            <person name="Ito Y."/>
            <person name="Ito Y."/>
            <person name="Iwabuchi A."/>
            <person name="Kamiya K."/>
            <person name="Karasawa W."/>
            <person name="Kurita K."/>
            <person name="Katagiri S."/>
            <person name="Kikuta A."/>
            <person name="Kobayashi H."/>
            <person name="Kobayashi N."/>
            <person name="Machita K."/>
            <person name="Maehara T."/>
            <person name="Masukawa M."/>
            <person name="Mizubayashi T."/>
            <person name="Mukai Y."/>
            <person name="Nagasaki H."/>
            <person name="Nagata Y."/>
            <person name="Naito S."/>
            <person name="Nakashima M."/>
            <person name="Nakama Y."/>
            <person name="Nakamichi Y."/>
            <person name="Nakamura M."/>
            <person name="Meguro A."/>
            <person name="Negishi M."/>
            <person name="Ohta I."/>
            <person name="Ohta T."/>
            <person name="Okamoto M."/>
            <person name="Ono N."/>
            <person name="Saji S."/>
            <person name="Sakaguchi M."/>
            <person name="Sakai K."/>
            <person name="Shibata M."/>
            <person name="Shimokawa T."/>
            <person name="Song J."/>
            <person name="Takazaki Y."/>
            <person name="Terasawa K."/>
            <person name="Tsugane M."/>
            <person name="Tsuji K."/>
            <person name="Ueda S."/>
            <person name="Waki K."/>
            <person name="Yamagata H."/>
            <person name="Yamamoto M."/>
            <person name="Yamamoto S."/>
            <person name="Yamane H."/>
            <person name="Yoshiki S."/>
            <person name="Yoshihara R."/>
            <person name="Yukawa K."/>
            <person name="Zhong H."/>
            <person name="Yano M."/>
            <person name="Yuan Q."/>
            <person name="Ouyang S."/>
            <person name="Liu J."/>
            <person name="Jones K.M."/>
            <person name="Gansberger K."/>
            <person name="Moffat K."/>
            <person name="Hill J."/>
            <person name="Bera J."/>
            <person name="Fadrosh D."/>
            <person name="Jin S."/>
            <person name="Johri S."/>
            <person name="Kim M."/>
            <person name="Overton L."/>
            <person name="Reardon M."/>
            <person name="Tsitrin T."/>
            <person name="Vuong H."/>
            <person name="Weaver B."/>
            <person name="Ciecko A."/>
            <person name="Tallon L."/>
            <person name="Jackson J."/>
            <person name="Pai G."/>
            <person name="Aken S.V."/>
            <person name="Utterback T."/>
            <person name="Reidmuller S."/>
            <person name="Feldblyum T."/>
            <person name="Hsiao J."/>
            <person name="Zismann V."/>
            <person name="Iobst S."/>
            <person name="de Vazeille A.R."/>
            <person name="Buell C.R."/>
            <person name="Ying K."/>
            <person name="Li Y."/>
            <person name="Lu T."/>
            <person name="Huang Y."/>
            <person name="Zhao Q."/>
            <person name="Feng Q."/>
            <person name="Zhang L."/>
            <person name="Zhu J."/>
            <person name="Weng Q."/>
            <person name="Mu J."/>
            <person name="Lu Y."/>
            <person name="Fan D."/>
            <person name="Liu Y."/>
            <person name="Guan J."/>
            <person name="Zhang Y."/>
            <person name="Yu S."/>
            <person name="Liu X."/>
            <person name="Zhang Y."/>
            <person name="Hong G."/>
            <person name="Han B."/>
            <person name="Choisne N."/>
            <person name="Demange N."/>
            <person name="Orjeda G."/>
            <person name="Samain S."/>
            <person name="Cattolico L."/>
            <person name="Pelletier E."/>
            <person name="Couloux A."/>
            <person name="Segurens B."/>
            <person name="Wincker P."/>
            <person name="D'Hont A."/>
            <person name="Scarpelli C."/>
            <person name="Weissenbach J."/>
            <person name="Salanoubat M."/>
            <person name="Quetier F."/>
            <person name="Yu Y."/>
            <person name="Kim H.R."/>
            <person name="Rambo T."/>
            <person name="Currie J."/>
            <person name="Collura K."/>
            <person name="Luo M."/>
            <person name="Yang T."/>
            <person name="Ammiraju J.S.S."/>
            <person name="Engler F."/>
            <person name="Soderlund C."/>
            <person name="Wing R.A."/>
            <person name="Palmer L.E."/>
            <person name="de la Bastide M."/>
            <person name="Spiegel L."/>
            <person name="Nascimento L."/>
            <person name="Zutavern T."/>
            <person name="O'Shaughnessy A."/>
            <person name="Dike S."/>
            <person name="Dedhia N."/>
            <person name="Preston R."/>
            <person name="Balija V."/>
            <person name="McCombie W.R."/>
            <person name="Chow T."/>
            <person name="Chen H."/>
            <person name="Chung M."/>
            <person name="Chen C."/>
            <person name="Shaw J."/>
            <person name="Wu H."/>
            <person name="Hsiao K."/>
            <person name="Chao Y."/>
            <person name="Chu M."/>
            <person name="Cheng C."/>
            <person name="Hour A."/>
            <person name="Lee P."/>
            <person name="Lin S."/>
            <person name="Lin Y."/>
            <person name="Liou J."/>
            <person name="Liu S."/>
            <person name="Hsing Y."/>
            <person name="Raghuvanshi S."/>
            <person name="Mohanty A."/>
            <person name="Bharti A.K."/>
            <person name="Gaur A."/>
            <person name="Gupta V."/>
            <person name="Kumar D."/>
            <person name="Ravi V."/>
            <person name="Vij S."/>
            <person name="Kapur A."/>
            <person name="Khurana P."/>
            <person name="Khurana P."/>
            <person name="Khurana J.P."/>
            <person name="Tyagi A.K."/>
            <person name="Gaikwad K."/>
            <person name="Singh A."/>
            <person name="Dalal V."/>
            <person name="Srivastava S."/>
            <person name="Dixit A."/>
            <person name="Pal A.K."/>
            <person name="Ghazi I.A."/>
            <person name="Yadav M."/>
            <person name="Pandit A."/>
            <person name="Bhargava A."/>
            <person name="Sureshbabu K."/>
            <person name="Batra K."/>
            <person name="Sharma T.R."/>
            <person name="Mohapatra T."/>
            <person name="Singh N.K."/>
            <person name="Messing J."/>
            <person name="Nelson A.B."/>
            <person name="Fuks G."/>
            <person name="Kavchok S."/>
            <person name="Keizer G."/>
            <person name="Linton E."/>
            <person name="Llaca V."/>
            <person name="Song R."/>
            <person name="Tanyolac B."/>
            <person name="Young S."/>
            <person name="Ho-Il K."/>
            <person name="Hahn J.H."/>
            <person name="Sangsakoo G."/>
            <person name="Vanavichit A."/>
            <person name="de Mattos Luiz.A.T."/>
            <person name="Zimmer P.D."/>
            <person name="Malone G."/>
            <person name="Dellagostin O."/>
            <person name="de Oliveira A.C."/>
            <person name="Bevan M."/>
            <person name="Bancroft I."/>
            <person name="Minx P."/>
            <person name="Cordum H."/>
            <person name="Wilson R."/>
            <person name="Cheng Z."/>
            <person name="Jin W."/>
            <person name="Jiang J."/>
            <person name="Leong S.A."/>
            <person name="Iwama H."/>
            <person name="Gojobori T."/>
            <person name="Itoh T."/>
            <person name="Niimura Y."/>
            <person name="Fujii Y."/>
            <person name="Habara T."/>
            <person name="Sakai H."/>
            <person name="Sato Y."/>
            <person name="Wilson G."/>
            <person name="Kumar K."/>
            <person name="McCouch S."/>
            <person name="Juretic N."/>
            <person name="Hoen D."/>
            <person name="Wright S."/>
            <person name="Bruskiewich R."/>
            <person name="Bureau T."/>
            <person name="Miyao A."/>
            <person name="Hirochika H."/>
            <person name="Nishikawa T."/>
            <person name="Kadowaki K."/>
            <person name="Sugiura M."/>
            <person name="Burr B."/>
            <person name="Sasaki T."/>
        </authorList>
    </citation>
    <scope>NUCLEOTIDE SEQUENCE [LARGE SCALE GENOMIC DNA]</scope>
    <source>
        <strain evidence="3">cv. Nipponbare</strain>
    </source>
</reference>
<evidence type="ECO:0000313" key="3">
    <source>
        <dbReference type="Proteomes" id="UP000000763"/>
    </source>
</evidence>
<name>Q67UW4_ORYSJ</name>
<feature type="region of interest" description="Disordered" evidence="1">
    <location>
        <begin position="1"/>
        <end position="60"/>
    </location>
</feature>
<accession>Q67UW4</accession>
<evidence type="ECO:0000313" key="2">
    <source>
        <dbReference type="EMBL" id="BAD38055.1"/>
    </source>
</evidence>
<feature type="compositionally biased region" description="Low complexity" evidence="1">
    <location>
        <begin position="1"/>
        <end position="10"/>
    </location>
</feature>
<gene>
    <name evidence="2" type="primary">OSJNBa0050G13.23</name>
</gene>
<sequence length="60" mass="6563">MSTWIISSSTIDRRSDDAPSPGSPVDQQGWTYQKTDHRSKLAIGSGGQSNQNKTQLRKGT</sequence>
<dbReference type="EMBL" id="AP005412">
    <property type="protein sequence ID" value="BAD38055.1"/>
    <property type="molecule type" value="Genomic_DNA"/>
</dbReference>
<reference evidence="3" key="2">
    <citation type="journal article" date="2008" name="Nucleic Acids Res.">
        <title>The rice annotation project database (RAP-DB): 2008 update.</title>
        <authorList>
            <consortium name="The rice annotation project (RAP)"/>
        </authorList>
    </citation>
    <scope>GENOME REANNOTATION</scope>
    <source>
        <strain evidence="3">cv. Nipponbare</strain>
    </source>
</reference>
<dbReference type="AlphaFoldDB" id="Q67UW4"/>
<proteinExistence type="predicted"/>
<protein>
    <submittedName>
        <fullName evidence="2">Uncharacterized protein</fullName>
    </submittedName>
</protein>
<organism evidence="2 3">
    <name type="scientific">Oryza sativa subsp. japonica</name>
    <name type="common">Rice</name>
    <dbReference type="NCBI Taxonomy" id="39947"/>
    <lineage>
        <taxon>Eukaryota</taxon>
        <taxon>Viridiplantae</taxon>
        <taxon>Streptophyta</taxon>
        <taxon>Embryophyta</taxon>
        <taxon>Tracheophyta</taxon>
        <taxon>Spermatophyta</taxon>
        <taxon>Magnoliopsida</taxon>
        <taxon>Liliopsida</taxon>
        <taxon>Poales</taxon>
        <taxon>Poaceae</taxon>
        <taxon>BOP clade</taxon>
        <taxon>Oryzoideae</taxon>
        <taxon>Oryzeae</taxon>
        <taxon>Oryzinae</taxon>
        <taxon>Oryza</taxon>
        <taxon>Oryza sativa</taxon>
    </lineage>
</organism>